<evidence type="ECO:0000256" key="1">
    <source>
        <dbReference type="SAM" id="MobiDB-lite"/>
    </source>
</evidence>
<reference evidence="2" key="1">
    <citation type="submission" date="2021-01" db="EMBL/GenBank/DDBJ databases">
        <authorList>
            <person name="Corre E."/>
            <person name="Pelletier E."/>
            <person name="Niang G."/>
            <person name="Scheremetjew M."/>
            <person name="Finn R."/>
            <person name="Kale V."/>
            <person name="Holt S."/>
            <person name="Cochrane G."/>
            <person name="Meng A."/>
            <person name="Brown T."/>
            <person name="Cohen L."/>
        </authorList>
    </citation>
    <scope>NUCLEOTIDE SEQUENCE</scope>
    <source>
        <strain evidence="2">Fehren 1</strain>
    </source>
</reference>
<sequence>MHSRTLTELQELDRFAYGMPNRPSTPIRTVVNGVYGVVAEFEITNRQGDIVTQKRCEKTTRPSKAHTRASTMAQDQILRTTLSAGVKQREIDQELFKLNKFKHVNARVGKHHVNEAVRRSRPGKDGLSAYASQGQ</sequence>
<name>A0A7S3I7F5_9SPIT</name>
<dbReference type="AlphaFoldDB" id="A0A7S3I7F5"/>
<protein>
    <submittedName>
        <fullName evidence="2">Uncharacterized protein</fullName>
    </submittedName>
</protein>
<organism evidence="2">
    <name type="scientific">Favella ehrenbergii</name>
    <dbReference type="NCBI Taxonomy" id="182087"/>
    <lineage>
        <taxon>Eukaryota</taxon>
        <taxon>Sar</taxon>
        <taxon>Alveolata</taxon>
        <taxon>Ciliophora</taxon>
        <taxon>Intramacronucleata</taxon>
        <taxon>Spirotrichea</taxon>
        <taxon>Choreotrichia</taxon>
        <taxon>Tintinnida</taxon>
        <taxon>Xystonellidae</taxon>
        <taxon>Favella</taxon>
    </lineage>
</organism>
<gene>
    <name evidence="2" type="ORF">FEHR0123_LOCUS10801</name>
</gene>
<feature type="region of interest" description="Disordered" evidence="1">
    <location>
        <begin position="114"/>
        <end position="135"/>
    </location>
</feature>
<feature type="compositionally biased region" description="Basic and acidic residues" evidence="1">
    <location>
        <begin position="114"/>
        <end position="124"/>
    </location>
</feature>
<accession>A0A7S3I7F5</accession>
<proteinExistence type="predicted"/>
<dbReference type="EMBL" id="HBIE01035618">
    <property type="protein sequence ID" value="CAE0315871.1"/>
    <property type="molecule type" value="Transcribed_RNA"/>
</dbReference>
<evidence type="ECO:0000313" key="2">
    <source>
        <dbReference type="EMBL" id="CAE0315871.1"/>
    </source>
</evidence>